<dbReference type="KEGG" id="ggr:HKW67_03910"/>
<keyword evidence="2" id="KW-1185">Reference proteome</keyword>
<evidence type="ECO:0000313" key="2">
    <source>
        <dbReference type="Proteomes" id="UP000500938"/>
    </source>
</evidence>
<accession>A0A6M4ILG9</accession>
<sequence length="116" mass="12468">MIRLDALSARFRADTGLGGGGAALALARGLERIGWRSVREPTPEVLASYLVMLLDACVHEHRDLGALTHGIAAVFRDAGPNLDGGLPPIEAYLPAAEELLQHYVNNDMSERQTPIP</sequence>
<reference evidence="1 2" key="1">
    <citation type="submission" date="2020-05" db="EMBL/GenBank/DDBJ databases">
        <title>Complete genome sequence of Gemmatimonas greenlandica TET16.</title>
        <authorList>
            <person name="Zeng Y."/>
        </authorList>
    </citation>
    <scope>NUCLEOTIDE SEQUENCE [LARGE SCALE GENOMIC DNA]</scope>
    <source>
        <strain evidence="1 2">TET16</strain>
    </source>
</reference>
<dbReference type="RefSeq" id="WP_171224146.1">
    <property type="nucleotide sequence ID" value="NZ_CP053085.1"/>
</dbReference>
<proteinExistence type="predicted"/>
<organism evidence="1 2">
    <name type="scientific">Gemmatimonas groenlandica</name>
    <dbReference type="NCBI Taxonomy" id="2732249"/>
    <lineage>
        <taxon>Bacteria</taxon>
        <taxon>Pseudomonadati</taxon>
        <taxon>Gemmatimonadota</taxon>
        <taxon>Gemmatimonadia</taxon>
        <taxon>Gemmatimonadales</taxon>
        <taxon>Gemmatimonadaceae</taxon>
        <taxon>Gemmatimonas</taxon>
    </lineage>
</organism>
<dbReference type="AlphaFoldDB" id="A0A6M4ILG9"/>
<dbReference type="EMBL" id="CP053085">
    <property type="protein sequence ID" value="QJR34718.1"/>
    <property type="molecule type" value="Genomic_DNA"/>
</dbReference>
<evidence type="ECO:0000313" key="1">
    <source>
        <dbReference type="EMBL" id="QJR34718.1"/>
    </source>
</evidence>
<gene>
    <name evidence="1" type="ORF">HKW67_03910</name>
</gene>
<dbReference type="Proteomes" id="UP000500938">
    <property type="component" value="Chromosome"/>
</dbReference>
<name>A0A6M4ILG9_9BACT</name>
<protein>
    <submittedName>
        <fullName evidence="1">Uncharacterized protein</fullName>
    </submittedName>
</protein>